<evidence type="ECO:0000256" key="1">
    <source>
        <dbReference type="SAM" id="Phobius"/>
    </source>
</evidence>
<sequence>MNTSLIQDERGSLLPLILGYLALLTAALTVAVSIGQVATANALLNNMAEEIVLSCASSVDRSTYYSSGALTIDLESARAVARSAVSAERSNLLNGISVDAVVAKGSQVEIGLRAKTRLLTGQWRSLSAHARAEVRVNPVG</sequence>
<evidence type="ECO:0000313" key="5">
    <source>
        <dbReference type="EMBL" id="CAB5072831.1"/>
    </source>
</evidence>
<keyword evidence="1" id="KW-0812">Transmembrane</keyword>
<evidence type="ECO:0000313" key="3">
    <source>
        <dbReference type="EMBL" id="CAB4703559.1"/>
    </source>
</evidence>
<dbReference type="EMBL" id="CAEZXB010000014">
    <property type="protein sequence ID" value="CAB4677517.1"/>
    <property type="molecule type" value="Genomic_DNA"/>
</dbReference>
<feature type="transmembrane region" description="Helical" evidence="1">
    <location>
        <begin position="12"/>
        <end position="34"/>
    </location>
</feature>
<gene>
    <name evidence="2" type="ORF">UFOPK2342_00897</name>
    <name evidence="3" type="ORF">UFOPK2423_01312</name>
    <name evidence="4" type="ORF">UFOPK3266_00935</name>
    <name evidence="5" type="ORF">UFOPK4367_00353</name>
</gene>
<organism evidence="2">
    <name type="scientific">freshwater metagenome</name>
    <dbReference type="NCBI Taxonomy" id="449393"/>
    <lineage>
        <taxon>unclassified sequences</taxon>
        <taxon>metagenomes</taxon>
        <taxon>ecological metagenomes</taxon>
    </lineage>
</organism>
<dbReference type="AlphaFoldDB" id="A0A6J6MU64"/>
<name>A0A6J6MU64_9ZZZZ</name>
<evidence type="ECO:0000313" key="2">
    <source>
        <dbReference type="EMBL" id="CAB4677517.1"/>
    </source>
</evidence>
<protein>
    <submittedName>
        <fullName evidence="2">Unannotated protein</fullName>
    </submittedName>
</protein>
<dbReference type="EMBL" id="CAEZXN010000036">
    <property type="protein sequence ID" value="CAB4703559.1"/>
    <property type="molecule type" value="Genomic_DNA"/>
</dbReference>
<keyword evidence="1" id="KW-0472">Membrane</keyword>
<keyword evidence="1" id="KW-1133">Transmembrane helix</keyword>
<proteinExistence type="predicted"/>
<accession>A0A6J6MU64</accession>
<reference evidence="2" key="1">
    <citation type="submission" date="2020-05" db="EMBL/GenBank/DDBJ databases">
        <authorList>
            <person name="Chiriac C."/>
            <person name="Salcher M."/>
            <person name="Ghai R."/>
            <person name="Kavagutti S V."/>
        </authorList>
    </citation>
    <scope>NUCLEOTIDE SEQUENCE</scope>
</reference>
<dbReference type="EMBL" id="CAFBAA010000021">
    <property type="protein sequence ID" value="CAB4843632.1"/>
    <property type="molecule type" value="Genomic_DNA"/>
</dbReference>
<evidence type="ECO:0000313" key="4">
    <source>
        <dbReference type="EMBL" id="CAB4843632.1"/>
    </source>
</evidence>
<dbReference type="EMBL" id="CAFBRC010000016">
    <property type="protein sequence ID" value="CAB5072831.1"/>
    <property type="molecule type" value="Genomic_DNA"/>
</dbReference>